<keyword evidence="1" id="KW-1185">Reference proteome</keyword>
<protein>
    <submittedName>
        <fullName evidence="2">Transcriptional regulator</fullName>
    </submittedName>
</protein>
<evidence type="ECO:0000313" key="2">
    <source>
        <dbReference type="WBParaSite" id="Hba_16692"/>
    </source>
</evidence>
<evidence type="ECO:0000313" key="1">
    <source>
        <dbReference type="Proteomes" id="UP000095283"/>
    </source>
</evidence>
<sequence>MNYMYLNRLTAEADANRLDAEHHDLVEKLTGKLKMQKKHLDEK</sequence>
<reference evidence="2" key="1">
    <citation type="submission" date="2016-11" db="UniProtKB">
        <authorList>
            <consortium name="WormBaseParasite"/>
        </authorList>
    </citation>
    <scope>IDENTIFICATION</scope>
</reference>
<dbReference type="Proteomes" id="UP000095283">
    <property type="component" value="Unplaced"/>
</dbReference>
<name>A0A1I7XH98_HETBA</name>
<dbReference type="AlphaFoldDB" id="A0A1I7XH98"/>
<accession>A0A1I7XH98</accession>
<organism evidence="1 2">
    <name type="scientific">Heterorhabditis bacteriophora</name>
    <name type="common">Entomopathogenic nematode worm</name>
    <dbReference type="NCBI Taxonomy" id="37862"/>
    <lineage>
        <taxon>Eukaryota</taxon>
        <taxon>Metazoa</taxon>
        <taxon>Ecdysozoa</taxon>
        <taxon>Nematoda</taxon>
        <taxon>Chromadorea</taxon>
        <taxon>Rhabditida</taxon>
        <taxon>Rhabditina</taxon>
        <taxon>Rhabditomorpha</taxon>
        <taxon>Strongyloidea</taxon>
        <taxon>Heterorhabditidae</taxon>
        <taxon>Heterorhabditis</taxon>
    </lineage>
</organism>
<proteinExistence type="predicted"/>
<dbReference type="WBParaSite" id="Hba_16692">
    <property type="protein sequence ID" value="Hba_16692"/>
    <property type="gene ID" value="Hba_16692"/>
</dbReference>